<feature type="transmembrane region" description="Helical" evidence="1">
    <location>
        <begin position="121"/>
        <end position="139"/>
    </location>
</feature>
<sequence length="515" mass="57315">MAPPEQSALGAFIENLRQAPARLRDAIFRHGKPDTDRTRSQAVFANFFLHIHSTRIHERSLRFWATCGVGVGAFASFLVLTVTGILLMVYYKPTTDAAYQSIKDIHFVVPTGQFMRNIHRWAAHLMVGLVFLHMARVFYTSAYKKPREFNWLVGMALLVLTLGLSFTGYLLPWDQLAYWAITIGSNIAQSPREVTDALGITRFFDVGGLQKRLLLGADTVGQEALTRFYLLHVMVLPLLTAAFIGVHFWRIRKDGGLARPPDEPGEPVRLLTGQMVSFKPAPEKTYGLMALVRGTTPHVDRGQENTVTAWPNAFFAEMAVLMATCAIALVLALIADAPLKELANPSRPENPAKAPWYFLGLQELVSYSAFMGGIGIPTLVLLGLGLIPFLDRERDNGGLWCAGEGHKRVVLQSAVFGGAVVVALLAFTIQFGWLRNWFPDIPQLIIIAFNPGTVFVAVFAAWSLFVMNRCNSTRAGAIALFTCFFVAFIILTYVATVHRGPNWNFYWSRSQWPIH</sequence>
<feature type="transmembrane region" description="Helical" evidence="1">
    <location>
        <begin position="63"/>
        <end position="91"/>
    </location>
</feature>
<feature type="transmembrane region" description="Helical" evidence="1">
    <location>
        <begin position="477"/>
        <end position="496"/>
    </location>
</feature>
<evidence type="ECO:0000313" key="4">
    <source>
        <dbReference type="Proteomes" id="UP000285961"/>
    </source>
</evidence>
<dbReference type="InterPro" id="IPR027387">
    <property type="entry name" value="Cytb/b6-like_sf"/>
</dbReference>
<feature type="transmembrane region" description="Helical" evidence="1">
    <location>
        <begin position="151"/>
        <end position="171"/>
    </location>
</feature>
<dbReference type="GO" id="GO:0016020">
    <property type="term" value="C:membrane"/>
    <property type="evidence" value="ECO:0007669"/>
    <property type="project" value="InterPro"/>
</dbReference>
<feature type="transmembrane region" description="Helical" evidence="1">
    <location>
        <begin position="228"/>
        <end position="249"/>
    </location>
</feature>
<feature type="transmembrane region" description="Helical" evidence="1">
    <location>
        <begin position="445"/>
        <end position="465"/>
    </location>
</feature>
<evidence type="ECO:0000259" key="2">
    <source>
        <dbReference type="PROSITE" id="PS51002"/>
    </source>
</evidence>
<dbReference type="GO" id="GO:0016491">
    <property type="term" value="F:oxidoreductase activity"/>
    <property type="evidence" value="ECO:0007669"/>
    <property type="project" value="InterPro"/>
</dbReference>
<feature type="transmembrane region" description="Helical" evidence="1">
    <location>
        <begin position="314"/>
        <end position="335"/>
    </location>
</feature>
<dbReference type="EMBL" id="QZKI01000013">
    <property type="protein sequence ID" value="RJP74648.1"/>
    <property type="molecule type" value="Genomic_DNA"/>
</dbReference>
<protein>
    <submittedName>
        <fullName evidence="3">DUF4405 domain-containing protein</fullName>
    </submittedName>
</protein>
<feature type="transmembrane region" description="Helical" evidence="1">
    <location>
        <begin position="409"/>
        <end position="433"/>
    </location>
</feature>
<dbReference type="GO" id="GO:0022904">
    <property type="term" value="P:respiratory electron transport chain"/>
    <property type="evidence" value="ECO:0007669"/>
    <property type="project" value="InterPro"/>
</dbReference>
<evidence type="ECO:0000256" key="1">
    <source>
        <dbReference type="SAM" id="Phobius"/>
    </source>
</evidence>
<organism evidence="3 4">
    <name type="scientific">Candidatus Abyssobacteria bacterium SURF_17</name>
    <dbReference type="NCBI Taxonomy" id="2093361"/>
    <lineage>
        <taxon>Bacteria</taxon>
        <taxon>Pseudomonadati</taxon>
        <taxon>Candidatus Hydrogenedentota</taxon>
        <taxon>Candidatus Abyssobacteria</taxon>
    </lineage>
</organism>
<dbReference type="GO" id="GO:0009055">
    <property type="term" value="F:electron transfer activity"/>
    <property type="evidence" value="ECO:0007669"/>
    <property type="project" value="InterPro"/>
</dbReference>
<dbReference type="PANTHER" id="PTHR19271">
    <property type="entry name" value="CYTOCHROME B"/>
    <property type="match status" value="1"/>
</dbReference>
<dbReference type="AlphaFoldDB" id="A0A419F888"/>
<dbReference type="Proteomes" id="UP000285961">
    <property type="component" value="Unassembled WGS sequence"/>
</dbReference>
<gene>
    <name evidence="3" type="ORF">C4532_01930</name>
</gene>
<name>A0A419F888_9BACT</name>
<dbReference type="Gene3D" id="1.20.810.10">
    <property type="entry name" value="Cytochrome Bc1 Complex, Chain C"/>
    <property type="match status" value="1"/>
</dbReference>
<dbReference type="SUPFAM" id="SSF81648">
    <property type="entry name" value="a domain/subunit of cytochrome bc1 complex (Ubiquinol-cytochrome c reductase)"/>
    <property type="match status" value="1"/>
</dbReference>
<dbReference type="InterPro" id="IPR016174">
    <property type="entry name" value="Di-haem_cyt_TM"/>
</dbReference>
<dbReference type="PROSITE" id="PS51002">
    <property type="entry name" value="CYTB_NTER"/>
    <property type="match status" value="1"/>
</dbReference>
<comment type="caution">
    <text evidence="3">The sequence shown here is derived from an EMBL/GenBank/DDBJ whole genome shotgun (WGS) entry which is preliminary data.</text>
</comment>
<keyword evidence="1" id="KW-0812">Transmembrane</keyword>
<feature type="transmembrane region" description="Helical" evidence="1">
    <location>
        <begin position="364"/>
        <end position="389"/>
    </location>
</feature>
<feature type="domain" description="Cytochrome b/b6 N-terminal region profile" evidence="2">
    <location>
        <begin position="69"/>
        <end position="260"/>
    </location>
</feature>
<proteinExistence type="predicted"/>
<dbReference type="PANTHER" id="PTHR19271:SF16">
    <property type="entry name" value="CYTOCHROME B"/>
    <property type="match status" value="1"/>
</dbReference>
<dbReference type="InterPro" id="IPR005797">
    <property type="entry name" value="Cyt_b/b6_N"/>
</dbReference>
<keyword evidence="1" id="KW-0472">Membrane</keyword>
<dbReference type="Pfam" id="PF13631">
    <property type="entry name" value="Cytochrom_B_N_2"/>
    <property type="match status" value="1"/>
</dbReference>
<evidence type="ECO:0000313" key="3">
    <source>
        <dbReference type="EMBL" id="RJP74648.1"/>
    </source>
</evidence>
<keyword evidence="1" id="KW-1133">Transmembrane helix</keyword>
<dbReference type="SUPFAM" id="SSF81342">
    <property type="entry name" value="Transmembrane di-heme cytochromes"/>
    <property type="match status" value="1"/>
</dbReference>
<reference evidence="3 4" key="1">
    <citation type="journal article" date="2017" name="ISME J.">
        <title>Energy and carbon metabolisms in a deep terrestrial subsurface fluid microbial community.</title>
        <authorList>
            <person name="Momper L."/>
            <person name="Jungbluth S.P."/>
            <person name="Lee M.D."/>
            <person name="Amend J.P."/>
        </authorList>
    </citation>
    <scope>NUCLEOTIDE SEQUENCE [LARGE SCALE GENOMIC DNA]</scope>
    <source>
        <strain evidence="3">SURF_17</strain>
    </source>
</reference>
<dbReference type="InterPro" id="IPR036150">
    <property type="entry name" value="Cyt_b/b6_C_sf"/>
</dbReference>
<accession>A0A419F888</accession>